<keyword evidence="1" id="KW-0732">Signal</keyword>
<evidence type="ECO:0008006" key="4">
    <source>
        <dbReference type="Google" id="ProtNLM"/>
    </source>
</evidence>
<sequence>MLLQFLFLILLTSLQVDARPQFMMYPGMYGIGMRPYGMMYPMYGMGPMGMMGMGMMGVRPYNPVGGAIRGAIVGSLLGAAVGR</sequence>
<proteinExistence type="predicted"/>
<gene>
    <name evidence="2" type="ORF">CGOC_LOCUS6959</name>
</gene>
<evidence type="ECO:0000256" key="1">
    <source>
        <dbReference type="SAM" id="SignalP"/>
    </source>
</evidence>
<name>A0A3P6SUF7_CYLGO</name>
<reference evidence="2 3" key="1">
    <citation type="submission" date="2018-11" db="EMBL/GenBank/DDBJ databases">
        <authorList>
            <consortium name="Pathogen Informatics"/>
        </authorList>
    </citation>
    <scope>NUCLEOTIDE SEQUENCE [LARGE SCALE GENOMIC DNA]</scope>
</reference>
<feature type="chain" id="PRO_5017984831" description="Glycine-zipper-containing OmpA-like membrane domain-containing protein" evidence="1">
    <location>
        <begin position="19"/>
        <end position="83"/>
    </location>
</feature>
<organism evidence="2 3">
    <name type="scientific">Cylicostephanus goldi</name>
    <name type="common">Nematode worm</name>
    <dbReference type="NCBI Taxonomy" id="71465"/>
    <lineage>
        <taxon>Eukaryota</taxon>
        <taxon>Metazoa</taxon>
        <taxon>Ecdysozoa</taxon>
        <taxon>Nematoda</taxon>
        <taxon>Chromadorea</taxon>
        <taxon>Rhabditida</taxon>
        <taxon>Rhabditina</taxon>
        <taxon>Rhabditomorpha</taxon>
        <taxon>Strongyloidea</taxon>
        <taxon>Strongylidae</taxon>
        <taxon>Cylicostephanus</taxon>
    </lineage>
</organism>
<protein>
    <recommendedName>
        <fullName evidence="4">Glycine-zipper-containing OmpA-like membrane domain-containing protein</fullName>
    </recommendedName>
</protein>
<accession>A0A3P6SUF7</accession>
<keyword evidence="3" id="KW-1185">Reference proteome</keyword>
<dbReference type="AlphaFoldDB" id="A0A3P6SUF7"/>
<dbReference type="EMBL" id="UYRV01023490">
    <property type="protein sequence ID" value="VDK73693.1"/>
    <property type="molecule type" value="Genomic_DNA"/>
</dbReference>
<evidence type="ECO:0000313" key="3">
    <source>
        <dbReference type="Proteomes" id="UP000271889"/>
    </source>
</evidence>
<feature type="signal peptide" evidence="1">
    <location>
        <begin position="1"/>
        <end position="18"/>
    </location>
</feature>
<evidence type="ECO:0000313" key="2">
    <source>
        <dbReference type="EMBL" id="VDK73693.1"/>
    </source>
</evidence>
<dbReference type="Proteomes" id="UP000271889">
    <property type="component" value="Unassembled WGS sequence"/>
</dbReference>